<evidence type="ECO:0000256" key="1">
    <source>
        <dbReference type="SAM" id="MobiDB-lite"/>
    </source>
</evidence>
<gene>
    <name evidence="4" type="ORF">WMG39_21830</name>
</gene>
<dbReference type="Pfam" id="PF26355">
    <property type="entry name" value="HTH_VMAP-M9"/>
    <property type="match status" value="1"/>
</dbReference>
<dbReference type="SUPFAM" id="SSF52540">
    <property type="entry name" value="P-loop containing nucleoside triphosphate hydrolases"/>
    <property type="match status" value="1"/>
</dbReference>
<organism evidence="4 5">
    <name type="scientific">Microcoleus anatoxicus PTRS2</name>
    <dbReference type="NCBI Taxonomy" id="2705321"/>
    <lineage>
        <taxon>Bacteria</taxon>
        <taxon>Bacillati</taxon>
        <taxon>Cyanobacteriota</taxon>
        <taxon>Cyanophyceae</taxon>
        <taxon>Oscillatoriophycideae</taxon>
        <taxon>Oscillatoriales</taxon>
        <taxon>Microcoleaceae</taxon>
        <taxon>Microcoleus</taxon>
        <taxon>Microcoleus anatoxicus</taxon>
    </lineage>
</organism>
<protein>
    <submittedName>
        <fullName evidence="4">NB-ARC domain-containing protein</fullName>
    </submittedName>
</protein>
<feature type="domain" description="NB-ARC" evidence="2">
    <location>
        <begin position="152"/>
        <end position="217"/>
    </location>
</feature>
<dbReference type="InterPro" id="IPR027417">
    <property type="entry name" value="P-loop_NTPase"/>
</dbReference>
<name>A0ABU8YTG1_9CYAN</name>
<dbReference type="InterPro" id="IPR002182">
    <property type="entry name" value="NB-ARC"/>
</dbReference>
<proteinExistence type="predicted"/>
<accession>A0ABU8YTG1</accession>
<dbReference type="EMBL" id="JBBLXS010000365">
    <property type="protein sequence ID" value="MEK0187471.1"/>
    <property type="molecule type" value="Genomic_DNA"/>
</dbReference>
<dbReference type="RefSeq" id="WP_340541821.1">
    <property type="nucleotide sequence ID" value="NZ_JBBLXS010000365.1"/>
</dbReference>
<dbReference type="Gene3D" id="3.40.50.300">
    <property type="entry name" value="P-loop containing nucleotide triphosphate hydrolases"/>
    <property type="match status" value="1"/>
</dbReference>
<sequence>MDVQEILKLADDLVFVNTGKHLDNLQEVILRGTLQGQKYSKIADQFHCSEGHIKDIASELWKLLSEVLGEEVNKANFRVTLERVKFSNLWNFNKDFVHIGNVNFCENSSHSPKVPNSPIDEEVLNKDYTEPKLRQFLAEMPKSGIFYDRTSELATLKQWILHENCRLVAIHGIVGIGKTAIAAQLVQQIKHEFDFIIWRSLATSPPLSILQKNIIQFFRRGGAPVPAPNADGVPAFGRGGAPVPAPNADGLSAFGRGGAPVPAPNTDGVPAHSPEEGATTGGLPLLEYLQKYRCLLILDDVQMVNSSGQLAGDYKPGYEDYGTLFRQVAELSHNSCLVLLSWETPREIATLEGKNQPVRSLQLNGLGGEAAEILREKGLAEDAKWSEIIEQYRGNPLWLKIVATMIQDLFDGSLSEFLSDDTLFLGDLESLLHQPFNRLSESEKQVMSWLASETAPVSLSKVPENLQLSRSQFLKVMQSLGRRSLVEKNQEGDSLRDSYASRTFFTLAPVLKEYVKTNYSSPNSEE</sequence>
<evidence type="ECO:0000313" key="5">
    <source>
        <dbReference type="Proteomes" id="UP001384579"/>
    </source>
</evidence>
<dbReference type="Pfam" id="PF00931">
    <property type="entry name" value="NB-ARC"/>
    <property type="match status" value="1"/>
</dbReference>
<dbReference type="InterPro" id="IPR058651">
    <property type="entry name" value="HTH_VMAP-M9"/>
</dbReference>
<evidence type="ECO:0000259" key="3">
    <source>
        <dbReference type="Pfam" id="PF26355"/>
    </source>
</evidence>
<comment type="caution">
    <text evidence="4">The sequence shown here is derived from an EMBL/GenBank/DDBJ whole genome shotgun (WGS) entry which is preliminary data.</text>
</comment>
<reference evidence="4 5" key="1">
    <citation type="journal article" date="2020" name="Harmful Algae">
        <title>Molecular and morphological characterization of a novel dihydroanatoxin-a producing Microcoleus species (cyanobacteria) from the Russian River, California, USA.</title>
        <authorList>
            <person name="Conklin K.Y."/>
            <person name="Stancheva R."/>
            <person name="Otten T.G."/>
            <person name="Fadness R."/>
            <person name="Boyer G.L."/>
            <person name="Read B."/>
            <person name="Zhang X."/>
            <person name="Sheath R.G."/>
        </authorList>
    </citation>
    <scope>NUCLEOTIDE SEQUENCE [LARGE SCALE GENOMIC DNA]</scope>
    <source>
        <strain evidence="4 5">PTRS2</strain>
    </source>
</reference>
<evidence type="ECO:0000259" key="2">
    <source>
        <dbReference type="Pfam" id="PF00931"/>
    </source>
</evidence>
<keyword evidence="5" id="KW-1185">Reference proteome</keyword>
<dbReference type="Proteomes" id="UP001384579">
    <property type="component" value="Unassembled WGS sequence"/>
</dbReference>
<feature type="domain" description="vWA-MoxR associated protein N-terminal HTH" evidence="3">
    <location>
        <begin position="1"/>
        <end position="83"/>
    </location>
</feature>
<evidence type="ECO:0000313" key="4">
    <source>
        <dbReference type="EMBL" id="MEK0187471.1"/>
    </source>
</evidence>
<feature type="region of interest" description="Disordered" evidence="1">
    <location>
        <begin position="256"/>
        <end position="277"/>
    </location>
</feature>